<dbReference type="GeneID" id="85015680"/>
<dbReference type="AlphaFoldDB" id="A0A7W9W2P5"/>
<dbReference type="EMBL" id="JACHHH010000012">
    <property type="protein sequence ID" value="MBB6042170.1"/>
    <property type="molecule type" value="Genomic_DNA"/>
</dbReference>
<dbReference type="InterPro" id="IPR046683">
    <property type="entry name" value="DUF6553"/>
</dbReference>
<accession>A0A7W9W2P5</accession>
<reference evidence="1 2" key="1">
    <citation type="submission" date="2020-08" db="EMBL/GenBank/DDBJ databases">
        <title>Genomic Encyclopedia of Type Strains, Phase IV (KMG-IV): sequencing the most valuable type-strain genomes for metagenomic binning, comparative biology and taxonomic classification.</title>
        <authorList>
            <person name="Goeker M."/>
        </authorList>
    </citation>
    <scope>NUCLEOTIDE SEQUENCE [LARGE SCALE GENOMIC DNA]</scope>
    <source>
        <strain evidence="1 2">DSM 17245</strain>
    </source>
</reference>
<dbReference type="Proteomes" id="UP000522163">
    <property type="component" value="Unassembled WGS sequence"/>
</dbReference>
<evidence type="ECO:0000313" key="2">
    <source>
        <dbReference type="Proteomes" id="UP000522163"/>
    </source>
</evidence>
<protein>
    <submittedName>
        <fullName evidence="1">Uncharacterized protein</fullName>
    </submittedName>
</protein>
<dbReference type="Pfam" id="PF20190">
    <property type="entry name" value="DUF6553"/>
    <property type="match status" value="2"/>
</dbReference>
<evidence type="ECO:0000313" key="1">
    <source>
        <dbReference type="EMBL" id="MBB6042170.1"/>
    </source>
</evidence>
<dbReference type="RefSeq" id="WP_183684666.1">
    <property type="nucleotide sequence ID" value="NZ_CAUVEM010000001.1"/>
</dbReference>
<comment type="caution">
    <text evidence="1">The sequence shown here is derived from an EMBL/GenBank/DDBJ whole genome shotgun (WGS) entry which is preliminary data.</text>
</comment>
<proteinExistence type="predicted"/>
<organism evidence="1 2">
    <name type="scientific">Oribacterium sinus</name>
    <dbReference type="NCBI Taxonomy" id="237576"/>
    <lineage>
        <taxon>Bacteria</taxon>
        <taxon>Bacillati</taxon>
        <taxon>Bacillota</taxon>
        <taxon>Clostridia</taxon>
        <taxon>Lachnospirales</taxon>
        <taxon>Lachnospiraceae</taxon>
        <taxon>Oribacterium</taxon>
    </lineage>
</organism>
<gene>
    <name evidence="1" type="ORF">HNQ46_002166</name>
</gene>
<name>A0A7W9W2P5_9FIRM</name>
<sequence length="276" mass="32350">MLLQSEVKEERNPFSDWPKSFYEERDVVKRFALVIEKIKRTEDMEEKLVEGKRLETLRFRYPILQKENLDKFVETQRGKPLQIKDNFMAAWMEILISGRTGISFWNKKKMQKWVSQQLDNFHLPEKKTGEERKREDIPLSDAAIVNLTLQNLDIPEIPEGQSLESTMLAFAKSPETLALEQMLLRLEWKTFAKFWMETCIKDKSYSSTVFGLVRMKDETLAKKLAQEIADVCVFIPRALGLEERAVPLRNAVVKAYEEMIYQGRSYWDALTAENKA</sequence>